<dbReference type="WBParaSite" id="PS1159_v2.g7395.t1">
    <property type="protein sequence ID" value="PS1159_v2.g7395.t1"/>
    <property type="gene ID" value="PS1159_v2.g7395"/>
</dbReference>
<evidence type="ECO:0000313" key="2">
    <source>
        <dbReference type="WBParaSite" id="PS1159_v2.g7395.t1"/>
    </source>
</evidence>
<organism evidence="1 2">
    <name type="scientific">Panagrolaimus sp. PS1159</name>
    <dbReference type="NCBI Taxonomy" id="55785"/>
    <lineage>
        <taxon>Eukaryota</taxon>
        <taxon>Metazoa</taxon>
        <taxon>Ecdysozoa</taxon>
        <taxon>Nematoda</taxon>
        <taxon>Chromadorea</taxon>
        <taxon>Rhabditida</taxon>
        <taxon>Tylenchina</taxon>
        <taxon>Panagrolaimomorpha</taxon>
        <taxon>Panagrolaimoidea</taxon>
        <taxon>Panagrolaimidae</taxon>
        <taxon>Panagrolaimus</taxon>
    </lineage>
</organism>
<protein>
    <submittedName>
        <fullName evidence="2">Uncharacterized protein</fullName>
    </submittedName>
</protein>
<accession>A0AC35GPC1</accession>
<sequence length="460" mass="52975">MKLRLLLLGIFIGSLSSVFCTRSKRSAHDAPDYSLVVTDNIQRFIYVIAFIDKTTAEIYHNDPETIRTAIGRSFKTANTYFYQINLRLIVADIILTGREFSTLQDSNEFHNNLRKRHTLPYHNFAIFFNSKIKYNLAWPGQICRPYNGVHIPLNHYNPEESGPEIFEIFAFLTNLSKKEETERLQNCRCKEYFSRSQHSTTTKHDCLRIPGYPQNCSVQALADKLKTIECIPTKIRTSEDDTKEGYTKDSNDRSLSGLAVCGNGIIEDGEHCDCGFKRYCLNEKHQKHCNQTNCLWNGQHSSLERLSYTDESHFNCECNFIKKILNERCGKQFCQLDYPIWIIHGVMYSITTVFIFLFCCCFSCLYGRNPSKVYRQSLVFTFDDKPKHKPPPPPPASTKPRPVIVVMRPSIPPPAPPTLPKPKALRPTLMSQQLPLPPQSNNFHKKENPYDKVPYSYSPS</sequence>
<proteinExistence type="predicted"/>
<evidence type="ECO:0000313" key="1">
    <source>
        <dbReference type="Proteomes" id="UP000887580"/>
    </source>
</evidence>
<name>A0AC35GPC1_9BILA</name>
<reference evidence="2" key="1">
    <citation type="submission" date="2022-11" db="UniProtKB">
        <authorList>
            <consortium name="WormBaseParasite"/>
        </authorList>
    </citation>
    <scope>IDENTIFICATION</scope>
</reference>
<dbReference type="Proteomes" id="UP000887580">
    <property type="component" value="Unplaced"/>
</dbReference>